<evidence type="ECO:0000313" key="2">
    <source>
        <dbReference type="Proteomes" id="UP001219518"/>
    </source>
</evidence>
<proteinExistence type="predicted"/>
<accession>A0AAE1GZ19</accession>
<dbReference type="AlphaFoldDB" id="A0AAE1GZ19"/>
<evidence type="ECO:0000313" key="1">
    <source>
        <dbReference type="EMBL" id="KAK3910515.1"/>
    </source>
</evidence>
<dbReference type="Proteomes" id="UP001219518">
    <property type="component" value="Unassembled WGS sequence"/>
</dbReference>
<protein>
    <submittedName>
        <fullName evidence="1">AT-rich interactive domain-containing protein 5A</fullName>
    </submittedName>
</protein>
<sequence>MAKKPSLAKWSAVCAGPCSQVQQFEGCFYQKPGLPLVSSHPEEEHLEKRFKLLYYDTINIDLKVTPW</sequence>
<reference evidence="1" key="1">
    <citation type="submission" date="2021-07" db="EMBL/GenBank/DDBJ databases">
        <authorList>
            <person name="Catto M.A."/>
            <person name="Jacobson A."/>
            <person name="Kennedy G."/>
            <person name="Labadie P."/>
            <person name="Hunt B.G."/>
            <person name="Srinivasan R."/>
        </authorList>
    </citation>
    <scope>NUCLEOTIDE SEQUENCE</scope>
    <source>
        <strain evidence="1">PL_HMW_Pooled</strain>
        <tissue evidence="1">Head</tissue>
    </source>
</reference>
<name>A0AAE1GZ19_9NEOP</name>
<comment type="caution">
    <text evidence="1">The sequence shown here is derived from an EMBL/GenBank/DDBJ whole genome shotgun (WGS) entry which is preliminary data.</text>
</comment>
<dbReference type="EMBL" id="JAHWGI010000169">
    <property type="protein sequence ID" value="KAK3910515.1"/>
    <property type="molecule type" value="Genomic_DNA"/>
</dbReference>
<organism evidence="1 2">
    <name type="scientific">Frankliniella fusca</name>
    <dbReference type="NCBI Taxonomy" id="407009"/>
    <lineage>
        <taxon>Eukaryota</taxon>
        <taxon>Metazoa</taxon>
        <taxon>Ecdysozoa</taxon>
        <taxon>Arthropoda</taxon>
        <taxon>Hexapoda</taxon>
        <taxon>Insecta</taxon>
        <taxon>Pterygota</taxon>
        <taxon>Neoptera</taxon>
        <taxon>Paraneoptera</taxon>
        <taxon>Thysanoptera</taxon>
        <taxon>Terebrantia</taxon>
        <taxon>Thripoidea</taxon>
        <taxon>Thripidae</taxon>
        <taxon>Frankliniella</taxon>
    </lineage>
</organism>
<gene>
    <name evidence="1" type="ORF">KUF71_020329</name>
</gene>
<keyword evidence="2" id="KW-1185">Reference proteome</keyword>
<reference evidence="1" key="2">
    <citation type="journal article" date="2023" name="BMC Genomics">
        <title>Pest status, molecular evolution, and epigenetic factors derived from the genome assembly of Frankliniella fusca, a thysanopteran phytovirus vector.</title>
        <authorList>
            <person name="Catto M.A."/>
            <person name="Labadie P.E."/>
            <person name="Jacobson A.L."/>
            <person name="Kennedy G.G."/>
            <person name="Srinivasan R."/>
            <person name="Hunt B.G."/>
        </authorList>
    </citation>
    <scope>NUCLEOTIDE SEQUENCE</scope>
    <source>
        <strain evidence="1">PL_HMW_Pooled</strain>
    </source>
</reference>